<dbReference type="GO" id="GO:0016787">
    <property type="term" value="F:hydrolase activity"/>
    <property type="evidence" value="ECO:0007669"/>
    <property type="project" value="UniProtKB-KW"/>
</dbReference>
<keyword evidence="2" id="KW-0732">Signal</keyword>
<keyword evidence="5" id="KW-1185">Reference proteome</keyword>
<keyword evidence="1" id="KW-0378">Hydrolase</keyword>
<feature type="domain" description="BD-FAE-like" evidence="3">
    <location>
        <begin position="67"/>
        <end position="185"/>
    </location>
</feature>
<dbReference type="RefSeq" id="WP_075077375.1">
    <property type="nucleotide sequence ID" value="NZ_BDCO01000001.1"/>
</dbReference>
<dbReference type="STRING" id="690879.TSACC_126"/>
<dbReference type="Pfam" id="PF20434">
    <property type="entry name" value="BD-FAE"/>
    <property type="match status" value="1"/>
</dbReference>
<dbReference type="InterPro" id="IPR049492">
    <property type="entry name" value="BD-FAE-like_dom"/>
</dbReference>
<sequence>MYRLLLLTLLMSIAPVGLAQSTPAPLIVPVWPGKPPGEISAEPEADLPARNDDVQRTTNVSAPTITVYPAAKTTRPSPAVLICPGGGYSYLAINKEGTEIAAWLHSLGVTGVVLKYRVPNNKAGALQDAQRAMALIRSHAAEWNIDPERLGIMGFSAGGNLAAATAAQGAEKTYAAIDEVDRQSSAVDFAALIYPAYLTDKTGALAGQFSNLSTYPPTFIAVTQDDKLCAPGCLRFFEALNQAGVRTDLHIFSEGGHAWALRQKSLPVKAWPDLCAAWLSNLPSPAR</sequence>
<evidence type="ECO:0000256" key="2">
    <source>
        <dbReference type="SAM" id="SignalP"/>
    </source>
</evidence>
<name>A0A146G3P5_TERSA</name>
<dbReference type="Proteomes" id="UP000076023">
    <property type="component" value="Unassembled WGS sequence"/>
</dbReference>
<dbReference type="InterPro" id="IPR050300">
    <property type="entry name" value="GDXG_lipolytic_enzyme"/>
</dbReference>
<evidence type="ECO:0000313" key="5">
    <source>
        <dbReference type="Proteomes" id="UP000076023"/>
    </source>
</evidence>
<feature type="signal peptide" evidence="2">
    <location>
        <begin position="1"/>
        <end position="19"/>
    </location>
</feature>
<reference evidence="5" key="1">
    <citation type="journal article" date="2017" name="Genome Announc.">
        <title>Draft Genome Sequence of Terrimicrobium sacchariphilum NM-5T, a Facultative Anaerobic Soil Bacterium of the Class Spartobacteria.</title>
        <authorList>
            <person name="Qiu Y.L."/>
            <person name="Tourlousse D.M."/>
            <person name="Matsuura N."/>
            <person name="Ohashi A."/>
            <person name="Sekiguchi Y."/>
        </authorList>
    </citation>
    <scope>NUCLEOTIDE SEQUENCE [LARGE SCALE GENOMIC DNA]</scope>
    <source>
        <strain evidence="5">NM-5</strain>
    </source>
</reference>
<protein>
    <submittedName>
        <fullName evidence="4">Acetyl esterase</fullName>
    </submittedName>
</protein>
<accession>A0A146G3P5</accession>
<dbReference type="AlphaFoldDB" id="A0A146G3P5"/>
<evidence type="ECO:0000313" key="4">
    <source>
        <dbReference type="EMBL" id="GAT31478.1"/>
    </source>
</evidence>
<dbReference type="SUPFAM" id="SSF53474">
    <property type="entry name" value="alpha/beta-Hydrolases"/>
    <property type="match status" value="1"/>
</dbReference>
<dbReference type="InParanoid" id="A0A146G3P5"/>
<feature type="chain" id="PRO_5007524385" evidence="2">
    <location>
        <begin position="20"/>
        <end position="287"/>
    </location>
</feature>
<organism evidence="4 5">
    <name type="scientific">Terrimicrobium sacchariphilum</name>
    <dbReference type="NCBI Taxonomy" id="690879"/>
    <lineage>
        <taxon>Bacteria</taxon>
        <taxon>Pseudomonadati</taxon>
        <taxon>Verrucomicrobiota</taxon>
        <taxon>Terrimicrobiia</taxon>
        <taxon>Terrimicrobiales</taxon>
        <taxon>Terrimicrobiaceae</taxon>
        <taxon>Terrimicrobium</taxon>
    </lineage>
</organism>
<proteinExistence type="predicted"/>
<evidence type="ECO:0000256" key="1">
    <source>
        <dbReference type="ARBA" id="ARBA00022801"/>
    </source>
</evidence>
<dbReference type="PANTHER" id="PTHR48081">
    <property type="entry name" value="AB HYDROLASE SUPERFAMILY PROTEIN C4A8.06C"/>
    <property type="match status" value="1"/>
</dbReference>
<dbReference type="EMBL" id="BDCO01000001">
    <property type="protein sequence ID" value="GAT31478.1"/>
    <property type="molecule type" value="Genomic_DNA"/>
</dbReference>
<dbReference type="InterPro" id="IPR029058">
    <property type="entry name" value="AB_hydrolase_fold"/>
</dbReference>
<dbReference type="PANTHER" id="PTHR48081:SF6">
    <property type="entry name" value="PEPTIDASE S9 PROLYL OLIGOPEPTIDASE CATALYTIC DOMAIN-CONTAINING PROTEIN"/>
    <property type="match status" value="1"/>
</dbReference>
<dbReference type="Gene3D" id="3.40.50.1820">
    <property type="entry name" value="alpha/beta hydrolase"/>
    <property type="match status" value="1"/>
</dbReference>
<evidence type="ECO:0000259" key="3">
    <source>
        <dbReference type="Pfam" id="PF20434"/>
    </source>
</evidence>
<comment type="caution">
    <text evidence="4">The sequence shown here is derived from an EMBL/GenBank/DDBJ whole genome shotgun (WGS) entry which is preliminary data.</text>
</comment>
<gene>
    <name evidence="4" type="ORF">TSACC_126</name>
</gene>